<name>A0A1F6CT27_HANXR</name>
<evidence type="ECO:0000256" key="2">
    <source>
        <dbReference type="ARBA" id="ARBA00022840"/>
    </source>
</evidence>
<dbReference type="AlphaFoldDB" id="A0A1F6CT27"/>
<organism evidence="6 7">
    <name type="scientific">Handelsmanbacteria sp. (strain RIFCSPLOWO2_12_FULL_64_10)</name>
    <dbReference type="NCBI Taxonomy" id="1817868"/>
    <lineage>
        <taxon>Bacteria</taxon>
        <taxon>Candidatus Handelsmaniibacteriota</taxon>
    </lineage>
</organism>
<dbReference type="Gene3D" id="2.40.50.140">
    <property type="entry name" value="Nucleic acid-binding proteins"/>
    <property type="match status" value="1"/>
</dbReference>
<dbReference type="Pfam" id="PF16450">
    <property type="entry name" value="Prot_ATP_ID_OB_C"/>
    <property type="match status" value="1"/>
</dbReference>
<keyword evidence="1 4" id="KW-0547">Nucleotide-binding</keyword>
<dbReference type="GO" id="GO:0016887">
    <property type="term" value="F:ATP hydrolysis activity"/>
    <property type="evidence" value="ECO:0007669"/>
    <property type="project" value="InterPro"/>
</dbReference>
<evidence type="ECO:0000313" key="7">
    <source>
        <dbReference type="Proteomes" id="UP000178606"/>
    </source>
</evidence>
<sequence>MEYTFQSLSLIDQLLVTVGEKDKRSRALLSQLRRQLQEDQITFQEARKTIMELEGALEKVTGPANRIGTYLGSPNEGIAYLSIGGSDYYTNVDPRLNIEDLKVGTRVLVNEAYAVVGDLGYSPSGPVGKVIDLLSDGRLRVGQEHGLQAVVLERSSDLKEASLKVGEDVRIDPSFKVALERLTTPETKDYYLEDIPELPWGKIGGQEEAIQAIKDTIEMPALHPELFRRFQYSTPKGFLLYGPPGCGKTLIGKATAYNLVRQLNELSGEGLKECFMHVKGPEILNMWLGESERIVREIFARAREKRKEGFLPVVFIDEAESVLGTRRAIRSHNISNTVVPMFCSEMDGIESLQDVILILASNRPDLIDPAILRPGRIDRKIKVKRPDKASSRDIFGIYLTPDLPVHPDVLGAHGGDAAAAVKEMLDRANDELFARREDTQFLEVTLRSGRRDILHRGDLASGAIVASIVQRAKESAIKRAIATREEGGISIDDLIDAVGTEYSENEIFPPTDNTEDWLKLLDYDPENVGKIMPIRPESAARKRPSGVI</sequence>
<dbReference type="SMART" id="SM00382">
    <property type="entry name" value="AAA"/>
    <property type="match status" value="1"/>
</dbReference>
<dbReference type="InterPro" id="IPR050168">
    <property type="entry name" value="AAA_ATPase_domain"/>
</dbReference>
<dbReference type="EMBL" id="MFKF01000144">
    <property type="protein sequence ID" value="OGG52313.1"/>
    <property type="molecule type" value="Genomic_DNA"/>
</dbReference>
<comment type="caution">
    <text evidence="6">The sequence shown here is derived from an EMBL/GenBank/DDBJ whole genome shotgun (WGS) entry which is preliminary data.</text>
</comment>
<dbReference type="FunFam" id="3.40.50.300:FF:001025">
    <property type="entry name" value="ATPase family, AAA domain-containing 2B"/>
    <property type="match status" value="1"/>
</dbReference>
<dbReference type="GO" id="GO:0005524">
    <property type="term" value="F:ATP binding"/>
    <property type="evidence" value="ECO:0007669"/>
    <property type="project" value="UniProtKB-KW"/>
</dbReference>
<keyword evidence="2 4" id="KW-0067">ATP-binding</keyword>
<keyword evidence="3" id="KW-0175">Coiled coil</keyword>
<evidence type="ECO:0000259" key="5">
    <source>
        <dbReference type="SMART" id="SM00382"/>
    </source>
</evidence>
<dbReference type="PANTHER" id="PTHR23077">
    <property type="entry name" value="AAA-FAMILY ATPASE"/>
    <property type="match status" value="1"/>
</dbReference>
<feature type="domain" description="AAA+ ATPase" evidence="5">
    <location>
        <begin position="234"/>
        <end position="387"/>
    </location>
</feature>
<dbReference type="InterPro" id="IPR027417">
    <property type="entry name" value="P-loop_NTPase"/>
</dbReference>
<dbReference type="InterPro" id="IPR003960">
    <property type="entry name" value="ATPase_AAA_CS"/>
</dbReference>
<dbReference type="InterPro" id="IPR032501">
    <property type="entry name" value="Prot_ATP_ID_OB_2nd"/>
</dbReference>
<dbReference type="InterPro" id="IPR041626">
    <property type="entry name" value="Prot_ATP_ID_OB_N"/>
</dbReference>
<evidence type="ECO:0000256" key="1">
    <source>
        <dbReference type="ARBA" id="ARBA00022741"/>
    </source>
</evidence>
<evidence type="ECO:0000313" key="6">
    <source>
        <dbReference type="EMBL" id="OGG52313.1"/>
    </source>
</evidence>
<dbReference type="InterPro" id="IPR003959">
    <property type="entry name" value="ATPase_AAA_core"/>
</dbReference>
<dbReference type="Pfam" id="PF00004">
    <property type="entry name" value="AAA"/>
    <property type="match status" value="1"/>
</dbReference>
<proteinExistence type="inferred from homology"/>
<evidence type="ECO:0000256" key="4">
    <source>
        <dbReference type="RuleBase" id="RU003651"/>
    </source>
</evidence>
<evidence type="ECO:0000256" key="3">
    <source>
        <dbReference type="ARBA" id="ARBA00023054"/>
    </source>
</evidence>
<accession>A0A1F6CT27</accession>
<gene>
    <name evidence="6" type="ORF">A3F84_05170</name>
</gene>
<dbReference type="PROSITE" id="PS00674">
    <property type="entry name" value="AAA"/>
    <property type="match status" value="1"/>
</dbReference>
<dbReference type="PANTHER" id="PTHR23077:SF144">
    <property type="entry name" value="PROTEASOME-ASSOCIATED ATPASE"/>
    <property type="match status" value="1"/>
</dbReference>
<dbReference type="Proteomes" id="UP000178606">
    <property type="component" value="Unassembled WGS sequence"/>
</dbReference>
<reference evidence="6 7" key="1">
    <citation type="journal article" date="2016" name="Nat. Commun.">
        <title>Thousands of microbial genomes shed light on interconnected biogeochemical processes in an aquifer system.</title>
        <authorList>
            <person name="Anantharaman K."/>
            <person name="Brown C.T."/>
            <person name="Hug L.A."/>
            <person name="Sharon I."/>
            <person name="Castelle C.J."/>
            <person name="Probst A.J."/>
            <person name="Thomas B.C."/>
            <person name="Singh A."/>
            <person name="Wilkins M.J."/>
            <person name="Karaoz U."/>
            <person name="Brodie E.L."/>
            <person name="Williams K.H."/>
            <person name="Hubbard S.S."/>
            <person name="Banfield J.F."/>
        </authorList>
    </citation>
    <scope>NUCLEOTIDE SEQUENCE [LARGE SCALE GENOMIC DNA]</scope>
    <source>
        <strain evidence="7">RIFCSPLOWO2_12_FULL_64_10</strain>
    </source>
</reference>
<dbReference type="Pfam" id="PF17758">
    <property type="entry name" value="Prot_ATP_ID_OB_N"/>
    <property type="match status" value="1"/>
</dbReference>
<comment type="similarity">
    <text evidence="4">Belongs to the AAA ATPase family.</text>
</comment>
<dbReference type="InterPro" id="IPR012340">
    <property type="entry name" value="NA-bd_OB-fold"/>
</dbReference>
<dbReference type="SUPFAM" id="SSF52540">
    <property type="entry name" value="P-loop containing nucleoside triphosphate hydrolases"/>
    <property type="match status" value="1"/>
</dbReference>
<protein>
    <submittedName>
        <fullName evidence="6">Peptidase</fullName>
    </submittedName>
</protein>
<dbReference type="Gene3D" id="3.40.50.300">
    <property type="entry name" value="P-loop containing nucleotide triphosphate hydrolases"/>
    <property type="match status" value="1"/>
</dbReference>
<dbReference type="InterPro" id="IPR003593">
    <property type="entry name" value="AAA+_ATPase"/>
</dbReference>